<feature type="compositionally biased region" description="Basic residues" evidence="1">
    <location>
        <begin position="133"/>
        <end position="143"/>
    </location>
</feature>
<proteinExistence type="predicted"/>
<protein>
    <submittedName>
        <fullName evidence="3">Uncharacterized protein</fullName>
    </submittedName>
</protein>
<dbReference type="OrthoDB" id="10019912at2759"/>
<reference evidence="3" key="1">
    <citation type="submission" date="2021-02" db="EMBL/GenBank/DDBJ databases">
        <authorList>
            <person name="Nowell W R."/>
        </authorList>
    </citation>
    <scope>NUCLEOTIDE SEQUENCE</scope>
</reference>
<comment type="caution">
    <text evidence="3">The sequence shown here is derived from an EMBL/GenBank/DDBJ whole genome shotgun (WGS) entry which is preliminary data.</text>
</comment>
<organism evidence="3 4">
    <name type="scientific">Adineta ricciae</name>
    <name type="common">Rotifer</name>
    <dbReference type="NCBI Taxonomy" id="249248"/>
    <lineage>
        <taxon>Eukaryota</taxon>
        <taxon>Metazoa</taxon>
        <taxon>Spiralia</taxon>
        <taxon>Gnathifera</taxon>
        <taxon>Rotifera</taxon>
        <taxon>Eurotatoria</taxon>
        <taxon>Bdelloidea</taxon>
        <taxon>Adinetida</taxon>
        <taxon>Adinetidae</taxon>
        <taxon>Adineta</taxon>
    </lineage>
</organism>
<feature type="transmembrane region" description="Helical" evidence="2">
    <location>
        <begin position="240"/>
        <end position="265"/>
    </location>
</feature>
<keyword evidence="2" id="KW-1133">Transmembrane helix</keyword>
<name>A0A814AHK1_ADIRI</name>
<evidence type="ECO:0000256" key="2">
    <source>
        <dbReference type="SAM" id="Phobius"/>
    </source>
</evidence>
<dbReference type="AlphaFoldDB" id="A0A814AHK1"/>
<dbReference type="Proteomes" id="UP000663852">
    <property type="component" value="Unassembled WGS sequence"/>
</dbReference>
<sequence length="267" mass="30222">MRKMFVSDDTICAYQSEQKKQILTISTIGFRRAMTRQRNARISTDRSQQTIGNVKIAFPGFNQRRADPAKRFNRVSVQCVTNHSTAPSRFFNEYMTIEKEKAAQTGRWILNVISAQEAYQNDWNVSEQQVPNKTKHSLQSRKSSRVEPVENSTGRCFHVPLPQTQMRPSQNQLLPQPQFISTATENTRAHRLSELSDMTSIEDVHTTNISDQTSHIKSVDYSTDDFENDDDSACISKRMLIIFSVIGAIVVGAIIIGVFVTVFVAGK</sequence>
<keyword evidence="2" id="KW-0812">Transmembrane</keyword>
<feature type="region of interest" description="Disordered" evidence="1">
    <location>
        <begin position="125"/>
        <end position="162"/>
    </location>
</feature>
<keyword evidence="2" id="KW-0472">Membrane</keyword>
<accession>A0A814AHK1</accession>
<evidence type="ECO:0000313" key="4">
    <source>
        <dbReference type="Proteomes" id="UP000663852"/>
    </source>
</evidence>
<evidence type="ECO:0000313" key="3">
    <source>
        <dbReference type="EMBL" id="CAF0915399.1"/>
    </source>
</evidence>
<evidence type="ECO:0000256" key="1">
    <source>
        <dbReference type="SAM" id="MobiDB-lite"/>
    </source>
</evidence>
<dbReference type="EMBL" id="CAJNOJ010000036">
    <property type="protein sequence ID" value="CAF0915399.1"/>
    <property type="molecule type" value="Genomic_DNA"/>
</dbReference>
<gene>
    <name evidence="3" type="ORF">EDS130_LOCUS10490</name>
</gene>